<organism evidence="1 2">
    <name type="scientific">Streptomyces rochei</name>
    <name type="common">Streptomyces parvullus</name>
    <dbReference type="NCBI Taxonomy" id="1928"/>
    <lineage>
        <taxon>Bacteria</taxon>
        <taxon>Bacillati</taxon>
        <taxon>Actinomycetota</taxon>
        <taxon>Actinomycetes</taxon>
        <taxon>Kitasatosporales</taxon>
        <taxon>Streptomycetaceae</taxon>
        <taxon>Streptomyces</taxon>
        <taxon>Streptomyces rochei group</taxon>
    </lineage>
</organism>
<evidence type="ECO:0000313" key="2">
    <source>
        <dbReference type="Proteomes" id="UP001605990"/>
    </source>
</evidence>
<accession>A0ABW7DW20</accession>
<dbReference type="RefSeq" id="WP_394392611.1">
    <property type="nucleotide sequence ID" value="NZ_JBIENY010000019.1"/>
</dbReference>
<sequence length="162" mass="16837">FISLDPVMNLTNPQQINGYNYGNNNPATHADPSGLCPFIDCNTRPCPQCENTTPGQEMGAPKLSQNAAAAGWTLSRALGHDSAPAVKKRQQQAVKDQANAAKRRAIAVAKEIAKIIADELGITDALDCFTTGSLGACAATAVNVVTSLVGGVVGKLSIKYGL</sequence>
<evidence type="ECO:0000313" key="1">
    <source>
        <dbReference type="EMBL" id="MFG6293979.1"/>
    </source>
</evidence>
<keyword evidence="2" id="KW-1185">Reference proteome</keyword>
<feature type="non-terminal residue" evidence="1">
    <location>
        <position position="162"/>
    </location>
</feature>
<proteinExistence type="predicted"/>
<protein>
    <recommendedName>
        <fullName evidence="3">RHS repeat-associated core domain-containing protein</fullName>
    </recommendedName>
</protein>
<reference evidence="1 2" key="1">
    <citation type="submission" date="2024-10" db="EMBL/GenBank/DDBJ databases">
        <title>Draft genome assembly of a novel steroid transforming actinomycete isolated from African clawed frog Xenopus laevis.</title>
        <authorList>
            <person name="Bragin E."/>
            <person name="Kollerov V."/>
            <person name="Donova M.V."/>
        </authorList>
    </citation>
    <scope>NUCLEOTIDE SEQUENCE [LARGE SCALE GENOMIC DNA]</scope>
    <source>
        <strain evidence="1 2">MTOC-St3</strain>
    </source>
</reference>
<gene>
    <name evidence="1" type="ORF">ACGU38_01220</name>
</gene>
<comment type="caution">
    <text evidence="1">The sequence shown here is derived from an EMBL/GenBank/DDBJ whole genome shotgun (WGS) entry which is preliminary data.</text>
</comment>
<dbReference type="EMBL" id="JBIENY010000019">
    <property type="protein sequence ID" value="MFG6293979.1"/>
    <property type="molecule type" value="Genomic_DNA"/>
</dbReference>
<dbReference type="Proteomes" id="UP001605990">
    <property type="component" value="Unassembled WGS sequence"/>
</dbReference>
<evidence type="ECO:0008006" key="3">
    <source>
        <dbReference type="Google" id="ProtNLM"/>
    </source>
</evidence>
<feature type="non-terminal residue" evidence="1">
    <location>
        <position position="1"/>
    </location>
</feature>
<name>A0ABW7DW20_STRRO</name>
<dbReference type="Gene3D" id="2.180.10.10">
    <property type="entry name" value="RHS repeat-associated core"/>
    <property type="match status" value="1"/>
</dbReference>